<accession>A0ABM3QGI4</accession>
<evidence type="ECO:0000313" key="4">
    <source>
        <dbReference type="RefSeq" id="XP_056682475.1"/>
    </source>
</evidence>
<dbReference type="RefSeq" id="XP_056682475.1">
    <property type="nucleotide sequence ID" value="XM_056826497.1"/>
</dbReference>
<evidence type="ECO:0000256" key="1">
    <source>
        <dbReference type="ARBA" id="ARBA00005606"/>
    </source>
</evidence>
<keyword evidence="3" id="KW-1185">Reference proteome</keyword>
<evidence type="ECO:0000256" key="2">
    <source>
        <dbReference type="ARBA" id="ARBA00023266"/>
    </source>
</evidence>
<comment type="similarity">
    <text evidence="1">Belongs to the selenium-binding protein family.</text>
</comment>
<dbReference type="GeneID" id="110784766"/>
<protein>
    <submittedName>
        <fullName evidence="4 5">Selenium-binding protein 2</fullName>
    </submittedName>
</protein>
<dbReference type="InterPro" id="IPR008826">
    <property type="entry name" value="Se-bd"/>
</dbReference>
<organism evidence="3 6">
    <name type="scientific">Spinacia oleracea</name>
    <name type="common">Spinach</name>
    <dbReference type="NCBI Taxonomy" id="3562"/>
    <lineage>
        <taxon>Eukaryota</taxon>
        <taxon>Viridiplantae</taxon>
        <taxon>Streptophyta</taxon>
        <taxon>Embryophyta</taxon>
        <taxon>Tracheophyta</taxon>
        <taxon>Spermatophyta</taxon>
        <taxon>Magnoliopsida</taxon>
        <taxon>eudicotyledons</taxon>
        <taxon>Gunneridae</taxon>
        <taxon>Pentapetalae</taxon>
        <taxon>Caryophyllales</taxon>
        <taxon>Chenopodiaceae</taxon>
        <taxon>Chenopodioideae</taxon>
        <taxon>Anserineae</taxon>
        <taxon>Spinacia</taxon>
    </lineage>
</organism>
<reference evidence="4 5" key="2">
    <citation type="submission" date="2025-05" db="UniProtKB">
        <authorList>
            <consortium name="RefSeq"/>
        </authorList>
    </citation>
    <scope>IDENTIFICATION</scope>
    <source>
        <tissue evidence="4 5">Leaf</tissue>
    </source>
</reference>
<dbReference type="PANTHER" id="PTHR23300:SF0">
    <property type="entry name" value="METHANETHIOL OXIDASE"/>
    <property type="match status" value="1"/>
</dbReference>
<dbReference type="PANTHER" id="PTHR23300">
    <property type="entry name" value="METHANETHIOL OXIDASE"/>
    <property type="match status" value="1"/>
</dbReference>
<dbReference type="Proteomes" id="UP000813463">
    <property type="component" value="Chromosome 4"/>
</dbReference>
<evidence type="ECO:0000313" key="6">
    <source>
        <dbReference type="RefSeq" id="XP_056682477.1"/>
    </source>
</evidence>
<sequence>MLMRMTWLIKRREKFSFENTFLSVEIREKPEYLGTIHVDPNSPTYLKVIHRLYVPNLGDELHHSGWNSCSSSHGDSSGDRRFLMLPSLISRMVYIVNTKKNPNSPSLHKVVEPEEILAKT</sequence>
<evidence type="ECO:0000313" key="5">
    <source>
        <dbReference type="RefSeq" id="XP_056682476.1"/>
    </source>
</evidence>
<dbReference type="RefSeq" id="XP_056682476.1">
    <property type="nucleotide sequence ID" value="XM_056826498.1"/>
</dbReference>
<keyword evidence="2" id="KW-0711">Selenium</keyword>
<proteinExistence type="inferred from homology"/>
<gene>
    <name evidence="4 5 6" type="primary">LOC110784766</name>
</gene>
<reference evidence="3" key="1">
    <citation type="journal article" date="2021" name="Nat. Commun.">
        <title>Genomic analyses provide insights into spinach domestication and the genetic basis of agronomic traits.</title>
        <authorList>
            <person name="Cai X."/>
            <person name="Sun X."/>
            <person name="Xu C."/>
            <person name="Sun H."/>
            <person name="Wang X."/>
            <person name="Ge C."/>
            <person name="Zhang Z."/>
            <person name="Wang Q."/>
            <person name="Fei Z."/>
            <person name="Jiao C."/>
            <person name="Wang Q."/>
        </authorList>
    </citation>
    <scope>NUCLEOTIDE SEQUENCE [LARGE SCALE GENOMIC DNA]</scope>
    <source>
        <strain evidence="3">cv. Varoflay</strain>
    </source>
</reference>
<name>A0ABM3QGI4_SPIOL</name>
<dbReference type="RefSeq" id="XP_056682477.1">
    <property type="nucleotide sequence ID" value="XM_056826499.1"/>
</dbReference>
<dbReference type="Pfam" id="PF05694">
    <property type="entry name" value="SBP56"/>
    <property type="match status" value="1"/>
</dbReference>
<evidence type="ECO:0000313" key="3">
    <source>
        <dbReference type="Proteomes" id="UP000813463"/>
    </source>
</evidence>